<gene>
    <name evidence="1" type="ORF">SAMN02799615_00952</name>
</gene>
<name>A0A1I2A7Y4_9GAMM</name>
<evidence type="ECO:0000313" key="2">
    <source>
        <dbReference type="Proteomes" id="UP000199477"/>
    </source>
</evidence>
<proteinExistence type="predicted"/>
<accession>A0A1I2A7Y4</accession>
<protein>
    <submittedName>
        <fullName evidence="1">Uncharacterized protein</fullName>
    </submittedName>
</protein>
<evidence type="ECO:0000313" key="1">
    <source>
        <dbReference type="EMBL" id="SFE39936.1"/>
    </source>
</evidence>
<keyword evidence="2" id="KW-1185">Reference proteome</keyword>
<organism evidence="1 2">
    <name type="scientific">Dyella marensis</name>
    <dbReference type="NCBI Taxonomy" id="500610"/>
    <lineage>
        <taxon>Bacteria</taxon>
        <taxon>Pseudomonadati</taxon>
        <taxon>Pseudomonadota</taxon>
        <taxon>Gammaproteobacteria</taxon>
        <taxon>Lysobacterales</taxon>
        <taxon>Rhodanobacteraceae</taxon>
        <taxon>Dyella</taxon>
    </lineage>
</organism>
<dbReference type="Proteomes" id="UP000199477">
    <property type="component" value="Unassembled WGS sequence"/>
</dbReference>
<sequence>MIIYALKPSTEGQWNICRSGFCLFSDLRLGPAITLAREVARDEHSRSGRAVCVEMPGLGSAIRLAQYETRAIGPRAVGAFAVAG</sequence>
<dbReference type="AlphaFoldDB" id="A0A1I2A7Y4"/>
<reference evidence="2" key="1">
    <citation type="submission" date="2016-10" db="EMBL/GenBank/DDBJ databases">
        <authorList>
            <person name="Varghese N."/>
            <person name="Submissions S."/>
        </authorList>
    </citation>
    <scope>NUCLEOTIDE SEQUENCE [LARGE SCALE GENOMIC DNA]</scope>
    <source>
        <strain evidence="2">UNC178MFTsu3.1</strain>
    </source>
</reference>
<dbReference type="EMBL" id="FONH01000002">
    <property type="protein sequence ID" value="SFE39936.1"/>
    <property type="molecule type" value="Genomic_DNA"/>
</dbReference>